<organism evidence="2 3">
    <name type="scientific">Flavobacterium microcysteis</name>
    <dbReference type="NCBI Taxonomy" id="2596891"/>
    <lineage>
        <taxon>Bacteria</taxon>
        <taxon>Pseudomonadati</taxon>
        <taxon>Bacteroidota</taxon>
        <taxon>Flavobacteriia</taxon>
        <taxon>Flavobacteriales</taxon>
        <taxon>Flavobacteriaceae</taxon>
        <taxon>Flavobacterium</taxon>
    </lineage>
</organism>
<dbReference type="InterPro" id="IPR009412">
    <property type="entry name" value="DUF1062"/>
</dbReference>
<dbReference type="Pfam" id="PF06353">
    <property type="entry name" value="DUF1062"/>
    <property type="match status" value="1"/>
</dbReference>
<evidence type="ECO:0000313" key="3">
    <source>
        <dbReference type="Proteomes" id="UP000319175"/>
    </source>
</evidence>
<proteinExistence type="predicted"/>
<evidence type="ECO:0000313" key="2">
    <source>
        <dbReference type="EMBL" id="TPD65825.1"/>
    </source>
</evidence>
<dbReference type="PROSITE" id="PS50889">
    <property type="entry name" value="S4"/>
    <property type="match status" value="1"/>
</dbReference>
<dbReference type="AlphaFoldDB" id="A0A501Q075"/>
<dbReference type="EMBL" id="VFJE01000056">
    <property type="protein sequence ID" value="TPD65825.1"/>
    <property type="molecule type" value="Genomic_DNA"/>
</dbReference>
<gene>
    <name evidence="2" type="ORF">FJA49_16725</name>
</gene>
<dbReference type="RefSeq" id="WP_140002351.1">
    <property type="nucleotide sequence ID" value="NZ_VFJE01000056.1"/>
</dbReference>
<dbReference type="OrthoDB" id="9810886at2"/>
<dbReference type="GO" id="GO:0003723">
    <property type="term" value="F:RNA binding"/>
    <property type="evidence" value="ECO:0007669"/>
    <property type="project" value="UniProtKB-KW"/>
</dbReference>
<accession>A0A501Q075</accession>
<dbReference type="Proteomes" id="UP000319175">
    <property type="component" value="Unassembled WGS sequence"/>
</dbReference>
<reference evidence="2 3" key="1">
    <citation type="submission" date="2019-06" db="EMBL/GenBank/DDBJ databases">
        <title>Flavobacterium sp. MaA-Y11 from geoumgang.</title>
        <authorList>
            <person name="Jeong S."/>
        </authorList>
    </citation>
    <scope>NUCLEOTIDE SEQUENCE [LARGE SCALE GENOMIC DNA]</scope>
    <source>
        <strain evidence="2 3">MaA-Y11</strain>
    </source>
</reference>
<name>A0A501Q075_9FLAO</name>
<sequence length="198" mass="23516">MTREYIWEVKVKNTPLLKRKCNRCTNDDFICSEKFRMNAQKKNIDVWLIYRCVKCDSTYNLSLFFRTKPELIQKDLFHKFSENNTEAAWQYAFSQEAKRKNNVEFDFGSVEYDLLHDNLSIEDILGFESETIQFRIKYPLDFNLKLSTVIRTALNISANKLNQLIEAEVFSVNGKFLEKKHKVRNGDIVCVYRDKLKI</sequence>
<keyword evidence="3" id="KW-1185">Reference proteome</keyword>
<protein>
    <submittedName>
        <fullName evidence="2">DUF1062 domain-containing protein</fullName>
    </submittedName>
</protein>
<keyword evidence="1" id="KW-0694">RNA-binding</keyword>
<comment type="caution">
    <text evidence="2">The sequence shown here is derived from an EMBL/GenBank/DDBJ whole genome shotgun (WGS) entry which is preliminary data.</text>
</comment>
<evidence type="ECO:0000256" key="1">
    <source>
        <dbReference type="PROSITE-ProRule" id="PRU00182"/>
    </source>
</evidence>